<dbReference type="EMBL" id="JARZAK010000005">
    <property type="protein sequence ID" value="MDY7257942.1"/>
    <property type="molecule type" value="Genomic_DNA"/>
</dbReference>
<sequence>MERSLGKQMSYEEFAVFDLQNKSQTRSAKSTVGPSKPFTRPHFVNRMLDK</sequence>
<accession>A0ABU5HQ09</accession>
<keyword evidence="3" id="KW-1185">Reference proteome</keyword>
<dbReference type="RefSeq" id="WP_233527283.1">
    <property type="nucleotide sequence ID" value="NZ_JARZAK010000005.1"/>
</dbReference>
<organism evidence="2 3">
    <name type="scientific">Bacteroides vicugnae</name>
    <dbReference type="NCBI Taxonomy" id="3037989"/>
    <lineage>
        <taxon>Bacteria</taxon>
        <taxon>Pseudomonadati</taxon>
        <taxon>Bacteroidota</taxon>
        <taxon>Bacteroidia</taxon>
        <taxon>Bacteroidales</taxon>
        <taxon>Bacteroidaceae</taxon>
        <taxon>Bacteroides</taxon>
    </lineage>
</organism>
<gene>
    <name evidence="2" type="ORF">QHG74_09455</name>
</gene>
<evidence type="ECO:0000313" key="3">
    <source>
        <dbReference type="Proteomes" id="UP001292913"/>
    </source>
</evidence>
<evidence type="ECO:0000256" key="1">
    <source>
        <dbReference type="SAM" id="MobiDB-lite"/>
    </source>
</evidence>
<evidence type="ECO:0000313" key="2">
    <source>
        <dbReference type="EMBL" id="MDY7257942.1"/>
    </source>
</evidence>
<dbReference type="Proteomes" id="UP001292913">
    <property type="component" value="Unassembled WGS sequence"/>
</dbReference>
<proteinExistence type="predicted"/>
<comment type="caution">
    <text evidence="2">The sequence shown here is derived from an EMBL/GenBank/DDBJ whole genome shotgun (WGS) entry which is preliminary data.</text>
</comment>
<feature type="region of interest" description="Disordered" evidence="1">
    <location>
        <begin position="22"/>
        <end position="50"/>
    </location>
</feature>
<reference evidence="2 3" key="1">
    <citation type="submission" date="2023-04" db="EMBL/GenBank/DDBJ databases">
        <title>Bacteroides pacosi sp. nov., isolated from the fecal material of an alpaca.</title>
        <authorList>
            <person name="Miller S."/>
            <person name="Hendry M."/>
            <person name="King J."/>
            <person name="Sankaranarayanan K."/>
            <person name="Lawson P.A."/>
        </authorList>
    </citation>
    <scope>NUCLEOTIDE SEQUENCE [LARGE SCALE GENOMIC DNA]</scope>
    <source>
        <strain evidence="2 3">A2-P53</strain>
    </source>
</reference>
<protein>
    <submittedName>
        <fullName evidence="2">Uncharacterized protein</fullName>
    </submittedName>
</protein>
<name>A0ABU5HQ09_9BACE</name>
<feature type="compositionally biased region" description="Polar residues" evidence="1">
    <location>
        <begin position="22"/>
        <end position="33"/>
    </location>
</feature>